<dbReference type="PANTHER" id="PTHR21137">
    <property type="entry name" value="ODORANT RECEPTOR"/>
    <property type="match status" value="1"/>
</dbReference>
<evidence type="ECO:0000256" key="5">
    <source>
        <dbReference type="ARBA" id="ARBA00022725"/>
    </source>
</evidence>
<evidence type="ECO:0000256" key="8">
    <source>
        <dbReference type="ARBA" id="ARBA00023170"/>
    </source>
</evidence>
<keyword evidence="5" id="KW-0552">Olfaction</keyword>
<keyword evidence="9" id="KW-0807">Transducer</keyword>
<dbReference type="RefSeq" id="XP_046599937.1">
    <property type="nucleotide sequence ID" value="XM_046743981.1"/>
</dbReference>
<keyword evidence="3" id="KW-0716">Sensory transduction</keyword>
<evidence type="ECO:0000256" key="9">
    <source>
        <dbReference type="ARBA" id="ARBA00023224"/>
    </source>
</evidence>
<sequence length="318" mass="35887">MKQRVTLRTAINVTRYPIAPIASWPLPRGVSRLNVALHNFRWWFSILHTISNSYGWFYNVYSHSGDPDVMIRALSEIGALYSTIFKMLICKIEAPGLQPLPGAADYPFSLEPTWLWMILYASHSVIIAQVGCMAILDFMFAILLWYAGARFEMLGLEFQWATTPSDVQRCIRKHLYLIKYVDKLKLATRYMALEVTTIAVFAVITGGFVLIRIFLSVHILAKYVFFELVSALELFLFTWPADNLIDKTEKIGYAAYGCAWVGKPSGMLQDLLIVMLRAKSPAVIPIDGLLTILSLELYGSTMSASFSYPTTLRVIAVT</sequence>
<organism evidence="11 12">
    <name type="scientific">Neodiprion lecontei</name>
    <name type="common">Redheaded pine sawfly</name>
    <dbReference type="NCBI Taxonomy" id="441921"/>
    <lineage>
        <taxon>Eukaryota</taxon>
        <taxon>Metazoa</taxon>
        <taxon>Ecdysozoa</taxon>
        <taxon>Arthropoda</taxon>
        <taxon>Hexapoda</taxon>
        <taxon>Insecta</taxon>
        <taxon>Pterygota</taxon>
        <taxon>Neoptera</taxon>
        <taxon>Endopterygota</taxon>
        <taxon>Hymenoptera</taxon>
        <taxon>Tenthredinoidea</taxon>
        <taxon>Diprionidae</taxon>
        <taxon>Diprioninae</taxon>
        <taxon>Neodiprion</taxon>
    </lineage>
</organism>
<keyword evidence="4 10" id="KW-0812">Transmembrane</keyword>
<evidence type="ECO:0000256" key="1">
    <source>
        <dbReference type="ARBA" id="ARBA00004651"/>
    </source>
</evidence>
<dbReference type="GeneID" id="124295131"/>
<evidence type="ECO:0000256" key="6">
    <source>
        <dbReference type="ARBA" id="ARBA00022989"/>
    </source>
</evidence>
<feature type="transmembrane region" description="Helical" evidence="10">
    <location>
        <begin position="190"/>
        <end position="211"/>
    </location>
</feature>
<keyword evidence="7 10" id="KW-0472">Membrane</keyword>
<accession>A0ABM3GI37</accession>
<dbReference type="Pfam" id="PF02949">
    <property type="entry name" value="7tm_6"/>
    <property type="match status" value="1"/>
</dbReference>
<dbReference type="InterPro" id="IPR004117">
    <property type="entry name" value="7tm6_olfct_rcpt"/>
</dbReference>
<gene>
    <name evidence="12" type="primary">LOC124295131</name>
</gene>
<evidence type="ECO:0000313" key="11">
    <source>
        <dbReference type="Proteomes" id="UP000829291"/>
    </source>
</evidence>
<comment type="subcellular location">
    <subcellularLocation>
        <location evidence="1">Cell membrane</location>
        <topology evidence="1">Multi-pass membrane protein</topology>
    </subcellularLocation>
</comment>
<feature type="transmembrane region" description="Helical" evidence="10">
    <location>
        <begin position="125"/>
        <end position="147"/>
    </location>
</feature>
<dbReference type="PANTHER" id="PTHR21137:SF35">
    <property type="entry name" value="ODORANT RECEPTOR 19A-RELATED"/>
    <property type="match status" value="1"/>
</dbReference>
<protein>
    <submittedName>
        <fullName evidence="12">Uncharacterized protein LOC124295131</fullName>
    </submittedName>
</protein>
<evidence type="ECO:0000313" key="12">
    <source>
        <dbReference type="RefSeq" id="XP_046599937.1"/>
    </source>
</evidence>
<evidence type="ECO:0000256" key="2">
    <source>
        <dbReference type="ARBA" id="ARBA00022475"/>
    </source>
</evidence>
<reference evidence="12" key="1">
    <citation type="submission" date="2025-08" db="UniProtKB">
        <authorList>
            <consortium name="RefSeq"/>
        </authorList>
    </citation>
    <scope>IDENTIFICATION</scope>
    <source>
        <tissue evidence="12">Thorax and Abdomen</tissue>
    </source>
</reference>
<name>A0ABM3GI37_NEOLC</name>
<dbReference type="Proteomes" id="UP000829291">
    <property type="component" value="Chromosome 6"/>
</dbReference>
<proteinExistence type="predicted"/>
<keyword evidence="11" id="KW-1185">Reference proteome</keyword>
<evidence type="ECO:0000256" key="3">
    <source>
        <dbReference type="ARBA" id="ARBA00022606"/>
    </source>
</evidence>
<evidence type="ECO:0000256" key="10">
    <source>
        <dbReference type="SAM" id="Phobius"/>
    </source>
</evidence>
<keyword evidence="6 10" id="KW-1133">Transmembrane helix</keyword>
<keyword evidence="8" id="KW-0675">Receptor</keyword>
<evidence type="ECO:0000256" key="7">
    <source>
        <dbReference type="ARBA" id="ARBA00023136"/>
    </source>
</evidence>
<evidence type="ECO:0000256" key="4">
    <source>
        <dbReference type="ARBA" id="ARBA00022692"/>
    </source>
</evidence>
<keyword evidence="2" id="KW-1003">Cell membrane</keyword>